<dbReference type="PANTHER" id="PTHR12697">
    <property type="entry name" value="PBS LYASE HEAT-LIKE PROTEIN"/>
    <property type="match status" value="1"/>
</dbReference>
<evidence type="ECO:0000256" key="5">
    <source>
        <dbReference type="ARBA" id="ARBA00023002"/>
    </source>
</evidence>
<dbReference type="Gene3D" id="1.25.10.10">
    <property type="entry name" value="Leucine-rich Repeat Variant"/>
    <property type="match status" value="2"/>
</dbReference>
<dbReference type="InterPro" id="IPR027517">
    <property type="entry name" value="Deoxyhypusine_hydroxylase"/>
</dbReference>
<evidence type="ECO:0000313" key="11">
    <source>
        <dbReference type="Proteomes" id="UP000266841"/>
    </source>
</evidence>
<keyword evidence="11" id="KW-1185">Reference proteome</keyword>
<dbReference type="SMART" id="SM00567">
    <property type="entry name" value="EZ_HEAT"/>
    <property type="match status" value="5"/>
</dbReference>
<comment type="function">
    <text evidence="9">Catalyzes the hydroxylation of the N(6)-(4-aminobutyl)-L-lysine intermediate to form hypusine, an essential post-translational modification only found in mature eIF-5A factor.</text>
</comment>
<keyword evidence="3 9" id="KW-0479">Metal-binding</keyword>
<feature type="binding site" evidence="9">
    <location>
        <position position="248"/>
    </location>
    <ligand>
        <name>Fe cation</name>
        <dbReference type="ChEBI" id="CHEBI:24875"/>
        <label>2</label>
    </ligand>
</feature>
<organism evidence="10 11">
    <name type="scientific">Thalassiosira oceanica</name>
    <name type="common">Marine diatom</name>
    <dbReference type="NCBI Taxonomy" id="159749"/>
    <lineage>
        <taxon>Eukaryota</taxon>
        <taxon>Sar</taxon>
        <taxon>Stramenopiles</taxon>
        <taxon>Ochrophyta</taxon>
        <taxon>Bacillariophyta</taxon>
        <taxon>Coscinodiscophyceae</taxon>
        <taxon>Thalassiosirophycidae</taxon>
        <taxon>Thalassiosirales</taxon>
        <taxon>Thalassiosiraceae</taxon>
        <taxon>Thalassiosira</taxon>
    </lineage>
</organism>
<dbReference type="InterPro" id="IPR004155">
    <property type="entry name" value="PBS_lyase_HEAT"/>
</dbReference>
<evidence type="ECO:0000256" key="2">
    <source>
        <dbReference type="ARBA" id="ARBA00005041"/>
    </source>
</evidence>
<protein>
    <recommendedName>
        <fullName evidence="9">Deoxyhypusine hydroxylase</fullName>
        <shortName evidence="9">DOHH</shortName>
        <ecNumber evidence="9">1.14.99.29</ecNumber>
    </recommendedName>
    <alternativeName>
        <fullName evidence="9">Deoxyhypusine dioxygenase</fullName>
    </alternativeName>
    <alternativeName>
        <fullName evidence="9">Deoxyhypusine monooxygenase</fullName>
    </alternativeName>
</protein>
<evidence type="ECO:0000313" key="10">
    <source>
        <dbReference type="EMBL" id="EJK69614.1"/>
    </source>
</evidence>
<keyword evidence="8 9" id="KW-0386">Hypusine biosynthesis</keyword>
<keyword evidence="5 9" id="KW-0560">Oxidoreductase</keyword>
<dbReference type="GO" id="GO:0019135">
    <property type="term" value="F:deoxyhypusine monooxygenase activity"/>
    <property type="evidence" value="ECO:0007669"/>
    <property type="project" value="UniProtKB-UniRule"/>
</dbReference>
<feature type="binding site" evidence="9">
    <location>
        <position position="247"/>
    </location>
    <ligand>
        <name>Fe cation</name>
        <dbReference type="ChEBI" id="CHEBI:24875"/>
        <label>2</label>
    </ligand>
</feature>
<evidence type="ECO:0000256" key="8">
    <source>
        <dbReference type="ARBA" id="ARBA00023256"/>
    </source>
</evidence>
<feature type="binding site" evidence="9">
    <location>
        <position position="114"/>
    </location>
    <ligand>
        <name>Fe cation</name>
        <dbReference type="ChEBI" id="CHEBI:24875"/>
        <label>1</label>
    </ligand>
</feature>
<feature type="binding site" evidence="9">
    <location>
        <position position="280"/>
    </location>
    <ligand>
        <name>Fe cation</name>
        <dbReference type="ChEBI" id="CHEBI:24875"/>
        <label>2</label>
    </ligand>
</feature>
<sequence>MWESPPLASLLTTLDDADSPVGKRMRATYFLKQQYDNYTRNARVEGDERGAERPEDVSQIVIDALAKSLANCRHGSLLRHEFAYVMGQLRDERAASILEKTLMDEDDNAMVRHECAEALGAIGSTSSIAVLEKCGKSDGSVEVGETCRLALDYIRWKTNGGEEGEESAPIACACMLSPYSSIDPAPPHPRHAKMETEEIGAILLNESESLFERFRAMFSLRNRGGAECVKHLGNALVKDSSSALLRHEVAYVLGQLQHSDAVEYLELSLKRDHEHCMVRHESAEALGAIEERWGECETILSQFLHDDDDVVRESCLVALDAADYWGHSSCSRKEEDNMTFSLHKAEACGGEHVGTGALQNHFNCV</sequence>
<proteinExistence type="inferred from homology"/>
<feature type="binding site" evidence="9">
    <location>
        <position position="80"/>
    </location>
    <ligand>
        <name>Fe cation</name>
        <dbReference type="ChEBI" id="CHEBI:24875"/>
        <label>1</label>
    </ligand>
</feature>
<comment type="caution">
    <text evidence="10">The sequence shown here is derived from an EMBL/GenBank/DDBJ whole genome shotgun (WGS) entry which is preliminary data.</text>
</comment>
<keyword evidence="7 9" id="KW-0503">Monooxygenase</keyword>
<dbReference type="AlphaFoldDB" id="K0SXE5"/>
<name>K0SXE5_THAOC</name>
<reference evidence="10 11" key="1">
    <citation type="journal article" date="2012" name="Genome Biol.">
        <title>Genome and low-iron response of an oceanic diatom adapted to chronic iron limitation.</title>
        <authorList>
            <person name="Lommer M."/>
            <person name="Specht M."/>
            <person name="Roy A.S."/>
            <person name="Kraemer L."/>
            <person name="Andreson R."/>
            <person name="Gutowska M.A."/>
            <person name="Wolf J."/>
            <person name="Bergner S.V."/>
            <person name="Schilhabel M.B."/>
            <person name="Klostermeier U.C."/>
            <person name="Beiko R.G."/>
            <person name="Rosenstiel P."/>
            <person name="Hippler M."/>
            <person name="Laroche J."/>
        </authorList>
    </citation>
    <scope>NUCLEOTIDE SEQUENCE [LARGE SCALE GENOMIC DNA]</scope>
    <source>
        <strain evidence="10 11">CCMP1005</strain>
    </source>
</reference>
<dbReference type="SUPFAM" id="SSF48371">
    <property type="entry name" value="ARM repeat"/>
    <property type="match status" value="1"/>
</dbReference>
<evidence type="ECO:0000256" key="1">
    <source>
        <dbReference type="ARBA" id="ARBA00000068"/>
    </source>
</evidence>
<evidence type="ECO:0000256" key="4">
    <source>
        <dbReference type="ARBA" id="ARBA00022737"/>
    </source>
</evidence>
<evidence type="ECO:0000256" key="7">
    <source>
        <dbReference type="ARBA" id="ARBA00023033"/>
    </source>
</evidence>
<evidence type="ECO:0000256" key="9">
    <source>
        <dbReference type="HAMAP-Rule" id="MF_03101"/>
    </source>
</evidence>
<dbReference type="InterPro" id="IPR016024">
    <property type="entry name" value="ARM-type_fold"/>
</dbReference>
<keyword evidence="4" id="KW-0677">Repeat</keyword>
<gene>
    <name evidence="10" type="ORF">THAOC_09108</name>
</gene>
<feature type="binding site" evidence="9">
    <location>
        <position position="281"/>
    </location>
    <ligand>
        <name>Fe cation</name>
        <dbReference type="ChEBI" id="CHEBI:24875"/>
        <label>2</label>
    </ligand>
</feature>
<dbReference type="eggNOG" id="KOG0567">
    <property type="taxonomic scope" value="Eukaryota"/>
</dbReference>
<evidence type="ECO:0000256" key="3">
    <source>
        <dbReference type="ARBA" id="ARBA00022723"/>
    </source>
</evidence>
<dbReference type="EC" id="1.14.99.29" evidence="9"/>
<keyword evidence="6 9" id="KW-0408">Iron</keyword>
<dbReference type="HAMAP" id="MF_03101">
    <property type="entry name" value="Deoxyhypusine_hydroxylase"/>
    <property type="match status" value="1"/>
</dbReference>
<dbReference type="Proteomes" id="UP000266841">
    <property type="component" value="Unassembled WGS sequence"/>
</dbReference>
<dbReference type="UniPathway" id="UPA00354"/>
<comment type="similarity">
    <text evidence="9">Belongs to the deoxyhypusine hydroxylase family.</text>
</comment>
<dbReference type="Pfam" id="PF13646">
    <property type="entry name" value="HEAT_2"/>
    <property type="match status" value="2"/>
</dbReference>
<dbReference type="InterPro" id="IPR011989">
    <property type="entry name" value="ARM-like"/>
</dbReference>
<dbReference type="PANTHER" id="PTHR12697:SF5">
    <property type="entry name" value="DEOXYHYPUSINE HYDROXYLASE"/>
    <property type="match status" value="1"/>
</dbReference>
<comment type="catalytic activity">
    <reaction evidence="1 9">
        <text>[eIF5A protein]-deoxyhypusine + AH2 + O2 = [eIF5A protein]-hypusine + A + H2O</text>
        <dbReference type="Rhea" id="RHEA:14101"/>
        <dbReference type="Rhea" id="RHEA-COMP:10144"/>
        <dbReference type="Rhea" id="RHEA-COMP:12592"/>
        <dbReference type="ChEBI" id="CHEBI:13193"/>
        <dbReference type="ChEBI" id="CHEBI:15377"/>
        <dbReference type="ChEBI" id="CHEBI:15379"/>
        <dbReference type="ChEBI" id="CHEBI:17499"/>
        <dbReference type="ChEBI" id="CHEBI:82657"/>
        <dbReference type="ChEBI" id="CHEBI:91175"/>
        <dbReference type="EC" id="1.14.99.29"/>
    </reaction>
</comment>
<comment type="pathway">
    <text evidence="2 9">Protein modification; eIF5A hypusination.</text>
</comment>
<evidence type="ECO:0000256" key="6">
    <source>
        <dbReference type="ARBA" id="ARBA00023004"/>
    </source>
</evidence>
<accession>K0SXE5</accession>
<feature type="binding site" evidence="9">
    <location>
        <position position="113"/>
    </location>
    <ligand>
        <name>Fe cation</name>
        <dbReference type="ChEBI" id="CHEBI:24875"/>
        <label>1</label>
    </ligand>
</feature>
<comment type="cofactor">
    <cofactor evidence="9">
        <name>Fe(2+)</name>
        <dbReference type="ChEBI" id="CHEBI:29033"/>
    </cofactor>
    <text evidence="9">Binds 2 Fe(2+) ions per subunit.</text>
</comment>
<dbReference type="EMBL" id="AGNL01009824">
    <property type="protein sequence ID" value="EJK69614.1"/>
    <property type="molecule type" value="Genomic_DNA"/>
</dbReference>
<dbReference type="OrthoDB" id="421002at2759"/>
<dbReference type="GO" id="GO:0046872">
    <property type="term" value="F:metal ion binding"/>
    <property type="evidence" value="ECO:0007669"/>
    <property type="project" value="UniProtKB-KW"/>
</dbReference>
<feature type="binding site" evidence="9">
    <location>
        <position position="81"/>
    </location>
    <ligand>
        <name>Fe cation</name>
        <dbReference type="ChEBI" id="CHEBI:24875"/>
        <label>1</label>
    </ligand>
</feature>
<dbReference type="OMA" id="LQEPCSI"/>